<dbReference type="SUPFAM" id="SSF53335">
    <property type="entry name" value="S-adenosyl-L-methionine-dependent methyltransferases"/>
    <property type="match status" value="1"/>
</dbReference>
<protein>
    <submittedName>
        <fullName evidence="1">Methylase involved in ubiquinone/menaquinone biosynthesis</fullName>
    </submittedName>
</protein>
<keyword evidence="1" id="KW-0489">Methyltransferase</keyword>
<dbReference type="STRING" id="395493.BegalDRAFT_2722"/>
<organism evidence="1 2">
    <name type="scientific">Beggiatoa alba B18LD</name>
    <dbReference type="NCBI Taxonomy" id="395493"/>
    <lineage>
        <taxon>Bacteria</taxon>
        <taxon>Pseudomonadati</taxon>
        <taxon>Pseudomonadota</taxon>
        <taxon>Gammaproteobacteria</taxon>
        <taxon>Thiotrichales</taxon>
        <taxon>Thiotrichaceae</taxon>
        <taxon>Beggiatoa</taxon>
    </lineage>
</organism>
<dbReference type="InterPro" id="IPR029063">
    <property type="entry name" value="SAM-dependent_MTases_sf"/>
</dbReference>
<dbReference type="Gene3D" id="3.40.50.150">
    <property type="entry name" value="Vaccinia Virus protein VP39"/>
    <property type="match status" value="1"/>
</dbReference>
<evidence type="ECO:0000313" key="1">
    <source>
        <dbReference type="EMBL" id="EIJ43563.1"/>
    </source>
</evidence>
<dbReference type="GO" id="GO:0008168">
    <property type="term" value="F:methyltransferase activity"/>
    <property type="evidence" value="ECO:0007669"/>
    <property type="project" value="UniProtKB-KW"/>
</dbReference>
<dbReference type="CDD" id="cd02440">
    <property type="entry name" value="AdoMet_MTases"/>
    <property type="match status" value="1"/>
</dbReference>
<evidence type="ECO:0000313" key="2">
    <source>
        <dbReference type="Proteomes" id="UP000005744"/>
    </source>
</evidence>
<accession>I3CIX0</accession>
<dbReference type="GO" id="GO:0032259">
    <property type="term" value="P:methylation"/>
    <property type="evidence" value="ECO:0007669"/>
    <property type="project" value="UniProtKB-KW"/>
</dbReference>
<dbReference type="Pfam" id="PF13489">
    <property type="entry name" value="Methyltransf_23"/>
    <property type="match status" value="1"/>
</dbReference>
<dbReference type="PANTHER" id="PTHR43861:SF1">
    <property type="entry name" value="TRANS-ACONITATE 2-METHYLTRANSFERASE"/>
    <property type="match status" value="1"/>
</dbReference>
<dbReference type="HOGENOM" id="CLU_1208839_0_0_6"/>
<dbReference type="eggNOG" id="COG0500">
    <property type="taxonomic scope" value="Bacteria"/>
</dbReference>
<gene>
    <name evidence="1" type="ORF">BegalDRAFT_2722</name>
</gene>
<name>I3CIX0_9GAMM</name>
<reference evidence="1 2" key="1">
    <citation type="submission" date="2011-11" db="EMBL/GenBank/DDBJ databases">
        <title>Improved High-Quality Draft sequence of Beggiatoa alba B18lD.</title>
        <authorList>
            <consortium name="US DOE Joint Genome Institute"/>
            <person name="Lucas S."/>
            <person name="Han J."/>
            <person name="Lapidus A."/>
            <person name="Cheng J.-F."/>
            <person name="Goodwin L."/>
            <person name="Pitluck S."/>
            <person name="Peters L."/>
            <person name="Mikhailova N."/>
            <person name="Held B."/>
            <person name="Detter J.C."/>
            <person name="Han C."/>
            <person name="Tapia R."/>
            <person name="Land M."/>
            <person name="Hauser L."/>
            <person name="Kyrpides N."/>
            <person name="Ivanova N."/>
            <person name="Pagani I."/>
            <person name="Samuel K."/>
            <person name="Teske A."/>
            <person name="Mueller J."/>
            <person name="Woyke T."/>
        </authorList>
    </citation>
    <scope>NUCLEOTIDE SEQUENCE [LARGE SCALE GENOMIC DNA]</scope>
    <source>
        <strain evidence="1 2">B18LD</strain>
    </source>
</reference>
<dbReference type="PANTHER" id="PTHR43861">
    <property type="entry name" value="TRANS-ACONITATE 2-METHYLTRANSFERASE-RELATED"/>
    <property type="match status" value="1"/>
</dbReference>
<keyword evidence="1" id="KW-0808">Transferase</keyword>
<dbReference type="OrthoDB" id="9791837at2"/>
<keyword evidence="2" id="KW-1185">Reference proteome</keyword>
<proteinExistence type="predicted"/>
<dbReference type="RefSeq" id="WP_002690841.1">
    <property type="nucleotide sequence ID" value="NZ_JH600070.1"/>
</dbReference>
<dbReference type="EMBL" id="JH600070">
    <property type="protein sequence ID" value="EIJ43563.1"/>
    <property type="molecule type" value="Genomic_DNA"/>
</dbReference>
<keyword evidence="1" id="KW-0830">Ubiquinone</keyword>
<sequence length="227" mass="26432">MKKTDFHISQAHDLIGTHSNLPFWISMIKASQMVIPPDTSKVVLDFGCGEGKFLPVFDLMDDLKTGVGFEVDDKLLSIAKERNQNSKISYAHYDKLANYKDYFDIAYSQEALYTLPDLKKHAQEMFNCLKKGGYYFATMGSHIQNPLWAHRREIIRREESYPVCDYSLEQVANVFFEVGFEVGLKRLPVEYFVIYHPEITKAFSKSYLDLVNSVYENKMLFLFWKET</sequence>
<dbReference type="AlphaFoldDB" id="I3CIX0"/>
<dbReference type="Proteomes" id="UP000005744">
    <property type="component" value="Unassembled WGS sequence"/>
</dbReference>